<evidence type="ECO:0000256" key="2">
    <source>
        <dbReference type="RuleBase" id="RU003749"/>
    </source>
</evidence>
<comment type="caution">
    <text evidence="4">The sequence shown here is derived from an EMBL/GenBank/DDBJ whole genome shotgun (WGS) entry which is preliminary data.</text>
</comment>
<gene>
    <name evidence="4" type="ORF">ACFQLX_09885</name>
</gene>
<organism evidence="4 5">
    <name type="scientific">Streptomyces polyrhachis</name>
    <dbReference type="NCBI Taxonomy" id="1282885"/>
    <lineage>
        <taxon>Bacteria</taxon>
        <taxon>Bacillati</taxon>
        <taxon>Actinomycetota</taxon>
        <taxon>Actinomycetes</taxon>
        <taxon>Kitasatosporales</taxon>
        <taxon>Streptomycetaceae</taxon>
        <taxon>Streptomyces</taxon>
    </lineage>
</organism>
<dbReference type="Proteomes" id="UP001596413">
    <property type="component" value="Unassembled WGS sequence"/>
</dbReference>
<feature type="domain" description="STAS" evidence="3">
    <location>
        <begin position="8"/>
        <end position="103"/>
    </location>
</feature>
<dbReference type="EMBL" id="JBHSZO010000012">
    <property type="protein sequence ID" value="MFC7218473.1"/>
    <property type="molecule type" value="Genomic_DNA"/>
</dbReference>
<dbReference type="InterPro" id="IPR036513">
    <property type="entry name" value="STAS_dom_sf"/>
</dbReference>
<dbReference type="CDD" id="cd07043">
    <property type="entry name" value="STAS_anti-anti-sigma_factors"/>
    <property type="match status" value="1"/>
</dbReference>
<evidence type="ECO:0000313" key="5">
    <source>
        <dbReference type="Proteomes" id="UP001596413"/>
    </source>
</evidence>
<dbReference type="SUPFAM" id="SSF52091">
    <property type="entry name" value="SpoIIaa-like"/>
    <property type="match status" value="1"/>
</dbReference>
<name>A0ABW2GCK0_9ACTN</name>
<dbReference type="PANTHER" id="PTHR33495">
    <property type="entry name" value="ANTI-SIGMA FACTOR ANTAGONIST TM_1081-RELATED-RELATED"/>
    <property type="match status" value="1"/>
</dbReference>
<dbReference type="Gene3D" id="3.30.750.24">
    <property type="entry name" value="STAS domain"/>
    <property type="match status" value="1"/>
</dbReference>
<keyword evidence="5" id="KW-1185">Reference proteome</keyword>
<comment type="similarity">
    <text evidence="1 2">Belongs to the anti-sigma-factor antagonist family.</text>
</comment>
<evidence type="ECO:0000259" key="3">
    <source>
        <dbReference type="PROSITE" id="PS50801"/>
    </source>
</evidence>
<dbReference type="PANTHER" id="PTHR33495:SF2">
    <property type="entry name" value="ANTI-SIGMA FACTOR ANTAGONIST TM_1081-RELATED"/>
    <property type="match status" value="1"/>
</dbReference>
<dbReference type="Pfam" id="PF01740">
    <property type="entry name" value="STAS"/>
    <property type="match status" value="1"/>
</dbReference>
<protein>
    <recommendedName>
        <fullName evidence="2">Anti-sigma factor antagonist</fullName>
    </recommendedName>
</protein>
<dbReference type="NCBIfam" id="TIGR00377">
    <property type="entry name" value="ant_ant_sig"/>
    <property type="match status" value="1"/>
</dbReference>
<sequence>MTTSDPFPTLRTQVHEAYTLVVLGGELDAFAAGRLRPELDTLTAPGADGPPGLVLDLRRVTFADCGGLSLLVRARRRARGRGGDVTLVCDSPRVLRVLRLTRLDREFTVRADRAGRSGTAQLSGSR</sequence>
<proteinExistence type="inferred from homology"/>
<dbReference type="RefSeq" id="WP_386413830.1">
    <property type="nucleotide sequence ID" value="NZ_JBHSZO010000012.1"/>
</dbReference>
<evidence type="ECO:0000256" key="1">
    <source>
        <dbReference type="ARBA" id="ARBA00009013"/>
    </source>
</evidence>
<evidence type="ECO:0000313" key="4">
    <source>
        <dbReference type="EMBL" id="MFC7218473.1"/>
    </source>
</evidence>
<dbReference type="InterPro" id="IPR003658">
    <property type="entry name" value="Anti-sigma_ant"/>
</dbReference>
<dbReference type="InterPro" id="IPR002645">
    <property type="entry name" value="STAS_dom"/>
</dbReference>
<accession>A0ABW2GCK0</accession>
<dbReference type="PROSITE" id="PS50801">
    <property type="entry name" value="STAS"/>
    <property type="match status" value="1"/>
</dbReference>
<reference evidence="5" key="1">
    <citation type="journal article" date="2019" name="Int. J. Syst. Evol. Microbiol.">
        <title>The Global Catalogue of Microorganisms (GCM) 10K type strain sequencing project: providing services to taxonomists for standard genome sequencing and annotation.</title>
        <authorList>
            <consortium name="The Broad Institute Genomics Platform"/>
            <consortium name="The Broad Institute Genome Sequencing Center for Infectious Disease"/>
            <person name="Wu L."/>
            <person name="Ma J."/>
        </authorList>
    </citation>
    <scope>NUCLEOTIDE SEQUENCE [LARGE SCALE GENOMIC DNA]</scope>
    <source>
        <strain evidence="5">CGMCC 1.13681</strain>
    </source>
</reference>